<feature type="region of interest" description="Disordered" evidence="1">
    <location>
        <begin position="206"/>
        <end position="277"/>
    </location>
</feature>
<dbReference type="PANTHER" id="PTHR23362:SF0">
    <property type="entry name" value="CALPONIN-HOMOLOGY (CH) DOMAIN-CONTAINING PROTEIN-RELATED"/>
    <property type="match status" value="1"/>
</dbReference>
<gene>
    <name evidence="3" type="ORF">B9Z55_027815</name>
</gene>
<evidence type="ECO:0000313" key="3">
    <source>
        <dbReference type="EMBL" id="PIC13449.1"/>
    </source>
</evidence>
<feature type="compositionally biased region" description="Polar residues" evidence="1">
    <location>
        <begin position="420"/>
        <end position="436"/>
    </location>
</feature>
<protein>
    <recommendedName>
        <fullName evidence="2">SPK domain-containing protein</fullName>
    </recommendedName>
</protein>
<dbReference type="InterPro" id="IPR006570">
    <property type="entry name" value="SPK_dom"/>
</dbReference>
<evidence type="ECO:0000259" key="2">
    <source>
        <dbReference type="SMART" id="SM00583"/>
    </source>
</evidence>
<dbReference type="Proteomes" id="UP000230233">
    <property type="component" value="Unassembled WGS sequence"/>
</dbReference>
<dbReference type="AlphaFoldDB" id="A0A2G5SEW5"/>
<dbReference type="PANTHER" id="PTHR23362">
    <property type="entry name" value="L-PLASTIN-RELATED"/>
    <property type="match status" value="1"/>
</dbReference>
<feature type="compositionally biased region" description="Acidic residues" evidence="1">
    <location>
        <begin position="244"/>
        <end position="261"/>
    </location>
</feature>
<dbReference type="EMBL" id="PDUG01000013">
    <property type="protein sequence ID" value="PIC13449.1"/>
    <property type="molecule type" value="Genomic_DNA"/>
</dbReference>
<evidence type="ECO:0000313" key="4">
    <source>
        <dbReference type="Proteomes" id="UP000230233"/>
    </source>
</evidence>
<feature type="compositionally biased region" description="Polar residues" evidence="1">
    <location>
        <begin position="490"/>
        <end position="506"/>
    </location>
</feature>
<feature type="region of interest" description="Disordered" evidence="1">
    <location>
        <begin position="136"/>
        <end position="185"/>
    </location>
</feature>
<feature type="compositionally biased region" description="Basic and acidic residues" evidence="1">
    <location>
        <begin position="150"/>
        <end position="177"/>
    </location>
</feature>
<accession>A0A2G5SEW5</accession>
<organism evidence="3 4">
    <name type="scientific">Caenorhabditis nigoni</name>
    <dbReference type="NCBI Taxonomy" id="1611254"/>
    <lineage>
        <taxon>Eukaryota</taxon>
        <taxon>Metazoa</taxon>
        <taxon>Ecdysozoa</taxon>
        <taxon>Nematoda</taxon>
        <taxon>Chromadorea</taxon>
        <taxon>Rhabditida</taxon>
        <taxon>Rhabditina</taxon>
        <taxon>Rhabditomorpha</taxon>
        <taxon>Rhabditoidea</taxon>
        <taxon>Rhabditidae</taxon>
        <taxon>Peloderinae</taxon>
        <taxon>Caenorhabditis</taxon>
    </lineage>
</organism>
<feature type="domain" description="SPK" evidence="2">
    <location>
        <begin position="282"/>
        <end position="393"/>
    </location>
</feature>
<dbReference type="InterPro" id="IPR053315">
    <property type="entry name" value="Peptidase_C14A"/>
</dbReference>
<evidence type="ECO:0000256" key="1">
    <source>
        <dbReference type="SAM" id="MobiDB-lite"/>
    </source>
</evidence>
<dbReference type="SMART" id="SM00583">
    <property type="entry name" value="SPK"/>
    <property type="match status" value="1"/>
</dbReference>
<reference evidence="4" key="1">
    <citation type="submission" date="2017-10" db="EMBL/GenBank/DDBJ databases">
        <title>Rapid genome shrinkage in a self-fertile nematode reveals novel sperm competition proteins.</title>
        <authorList>
            <person name="Yin D."/>
            <person name="Schwarz E.M."/>
            <person name="Thomas C.G."/>
            <person name="Felde R.L."/>
            <person name="Korf I.F."/>
            <person name="Cutter A.D."/>
            <person name="Schartner C.M."/>
            <person name="Ralston E.J."/>
            <person name="Meyer B.J."/>
            <person name="Haag E.S."/>
        </authorList>
    </citation>
    <scope>NUCLEOTIDE SEQUENCE [LARGE SCALE GENOMIC DNA]</scope>
    <source>
        <strain evidence="4">JU1422</strain>
    </source>
</reference>
<comment type="caution">
    <text evidence="3">The sequence shown here is derived from an EMBL/GenBank/DDBJ whole genome shotgun (WGS) entry which is preliminary data.</text>
</comment>
<sequence length="679" mass="78534">MATNTDECEEAIKFISSRIGHYTKPENLLKWCELAKTEIGYDKSAGNLSLLIRTRLDRIEDLEGYSLIEKVRLVFLFSRPLSADFLKILKDAKYFVELNKWGIITFCRSPDGTVLESTHSRRQKYFEGKLDYDKRKTGDMQVRSPGSVRDPLDVNHQSKGDKAPKIKTNEKSNLKPEEDVDAITFNGQIEYDDMDNEDRPEFMVVNEKEPPNHHKKRHPEPSQENAKRRKINNPKESEVANPPEVDEEARELEQDSEESDDPSFRVPVRDQSIESTDSSQDLCEKSIRFISNRIKNYTHPEKLWKWCELAKTEVGYEFTAKTLSRVITEKLDKIEELQGYSLKEKVHLVFIFSRPVSKEFADELKEKNCTVELNDERRIAFFGSPDKTSFLKSKHSKKQKYFMGKPNYDNKKTAEEQARRSQSVQNPPDITSNNQKQENKAPQGRSSESVRNSTPPPSPQILQNSPEIDDVEAPEQNSLDSDDLGPIVNDSFNNQNQDAQPNFGENNQKRVKIEDFLEEIQQEPEVWIPEEKPEIPPPTLSLHKLAEQIETLAFNVNLEEGFQQKALRAARLFKANDQAFPIQDFNQLFNFFLTSLKRERTQNSNENSIKLIRLFKHLQRTLIRPLGEDLISEALGILDEEIQKREENEEKVFVPLKTVQSKIDGLMHFITSAWADLDQ</sequence>
<feature type="compositionally biased region" description="Polar residues" evidence="1">
    <location>
        <begin position="444"/>
        <end position="453"/>
    </location>
</feature>
<dbReference type="Pfam" id="PF04435">
    <property type="entry name" value="SPK"/>
    <property type="match status" value="2"/>
</dbReference>
<feature type="region of interest" description="Disordered" evidence="1">
    <location>
        <begin position="389"/>
        <end position="506"/>
    </location>
</feature>
<feature type="compositionally biased region" description="Basic and acidic residues" evidence="1">
    <location>
        <begin position="408"/>
        <end position="419"/>
    </location>
</feature>
<keyword evidence="4" id="KW-1185">Reference proteome</keyword>
<name>A0A2G5SEW5_9PELO</name>
<proteinExistence type="predicted"/>